<dbReference type="InterPro" id="IPR029034">
    <property type="entry name" value="Cystine-knot_cytokine"/>
</dbReference>
<dbReference type="FunFam" id="2.10.90.10:FF:000041">
    <property type="entry name" value="Platelet-derived growth factor beta polypeptide b"/>
    <property type="match status" value="1"/>
</dbReference>
<dbReference type="SMART" id="SM00141">
    <property type="entry name" value="PDGF"/>
    <property type="match status" value="1"/>
</dbReference>
<evidence type="ECO:0000256" key="3">
    <source>
        <dbReference type="ARBA" id="ARBA00023030"/>
    </source>
</evidence>
<evidence type="ECO:0000256" key="5">
    <source>
        <dbReference type="ARBA" id="ARBA00031888"/>
    </source>
</evidence>
<organism evidence="14 15">
    <name type="scientific">Cyprinus carpio</name>
    <name type="common">Common carp</name>
    <dbReference type="NCBI Taxonomy" id="7962"/>
    <lineage>
        <taxon>Eukaryota</taxon>
        <taxon>Metazoa</taxon>
        <taxon>Chordata</taxon>
        <taxon>Craniata</taxon>
        <taxon>Vertebrata</taxon>
        <taxon>Euteleostomi</taxon>
        <taxon>Actinopterygii</taxon>
        <taxon>Neopterygii</taxon>
        <taxon>Teleostei</taxon>
        <taxon>Ostariophysi</taxon>
        <taxon>Cypriniformes</taxon>
        <taxon>Cyprinidae</taxon>
        <taxon>Cyprininae</taxon>
        <taxon>Cyprinus</taxon>
    </lineage>
</organism>
<dbReference type="CDD" id="cd00135">
    <property type="entry name" value="PDGF"/>
    <property type="match status" value="1"/>
</dbReference>
<comment type="similarity">
    <text evidence="1 10">Belongs to the PDGF/VEGF growth factor family.</text>
</comment>
<dbReference type="GO" id="GO:0030335">
    <property type="term" value="P:positive regulation of cell migration"/>
    <property type="evidence" value="ECO:0007669"/>
    <property type="project" value="TreeGrafter"/>
</dbReference>
<feature type="region of interest" description="Disordered" evidence="12">
    <location>
        <begin position="223"/>
        <end position="259"/>
    </location>
</feature>
<evidence type="ECO:0000256" key="1">
    <source>
        <dbReference type="ARBA" id="ARBA00006686"/>
    </source>
</evidence>
<accession>A0A8C1E7T0</accession>
<dbReference type="GO" id="GO:0051897">
    <property type="term" value="P:positive regulation of phosphatidylinositol 3-kinase/protein kinase B signal transduction"/>
    <property type="evidence" value="ECO:0007669"/>
    <property type="project" value="TreeGrafter"/>
</dbReference>
<dbReference type="GO" id="GO:0008284">
    <property type="term" value="P:positive regulation of cell population proliferation"/>
    <property type="evidence" value="ECO:0007669"/>
    <property type="project" value="TreeGrafter"/>
</dbReference>
<keyword evidence="11" id="KW-0175">Coiled coil</keyword>
<dbReference type="Ensembl" id="ENSCCRT00010089499.1">
    <property type="protein sequence ID" value="ENSCCRP00010080664.1"/>
    <property type="gene ID" value="ENSCCRG00010035236.1"/>
</dbReference>
<accession>A0A8C1MQH4</accession>
<dbReference type="GO" id="GO:0008083">
    <property type="term" value="F:growth factor activity"/>
    <property type="evidence" value="ECO:0007669"/>
    <property type="project" value="UniProtKB-KW"/>
</dbReference>
<dbReference type="InterPro" id="IPR023581">
    <property type="entry name" value="PD_growth_factor_CS"/>
</dbReference>
<evidence type="ECO:0000256" key="11">
    <source>
        <dbReference type="SAM" id="Coils"/>
    </source>
</evidence>
<evidence type="ECO:0000256" key="12">
    <source>
        <dbReference type="SAM" id="MobiDB-lite"/>
    </source>
</evidence>
<feature type="coiled-coil region" evidence="11">
    <location>
        <begin position="428"/>
        <end position="462"/>
    </location>
</feature>
<reference evidence="14" key="1">
    <citation type="submission" date="2025-08" db="UniProtKB">
        <authorList>
            <consortium name="Ensembl"/>
        </authorList>
    </citation>
    <scope>IDENTIFICATION</scope>
</reference>
<evidence type="ECO:0000256" key="9">
    <source>
        <dbReference type="ARBA" id="ARBA00046967"/>
    </source>
</evidence>
<dbReference type="SUPFAM" id="SSF57501">
    <property type="entry name" value="Cystine-knot cytokines"/>
    <property type="match status" value="1"/>
</dbReference>
<evidence type="ECO:0000313" key="14">
    <source>
        <dbReference type="Ensembl" id="ENSCCRP00010080664.1"/>
    </source>
</evidence>
<feature type="domain" description="Platelet-derived growth factor (PDGF) family profile" evidence="13">
    <location>
        <begin position="124"/>
        <end position="225"/>
    </location>
</feature>
<dbReference type="PROSITE" id="PS50278">
    <property type="entry name" value="PDGF_2"/>
    <property type="match status" value="1"/>
</dbReference>
<evidence type="ECO:0000256" key="10">
    <source>
        <dbReference type="RuleBase" id="RU003818"/>
    </source>
</evidence>
<evidence type="ECO:0000256" key="8">
    <source>
        <dbReference type="ARBA" id="ARBA00046258"/>
    </source>
</evidence>
<dbReference type="GO" id="GO:0070374">
    <property type="term" value="P:positive regulation of ERK1 and ERK2 cascade"/>
    <property type="evidence" value="ECO:0007669"/>
    <property type="project" value="TreeGrafter"/>
</dbReference>
<dbReference type="PROSITE" id="PS00249">
    <property type="entry name" value="PDGF_1"/>
    <property type="match status" value="1"/>
</dbReference>
<dbReference type="Proteomes" id="UP000694427">
    <property type="component" value="Unplaced"/>
</dbReference>
<feature type="region of interest" description="Disordered" evidence="12">
    <location>
        <begin position="285"/>
        <end position="334"/>
    </location>
</feature>
<dbReference type="PANTHER" id="PTHR11633">
    <property type="entry name" value="PLATELET-DERIVED GROWTH FACTOR"/>
    <property type="match status" value="1"/>
</dbReference>
<evidence type="ECO:0000256" key="4">
    <source>
        <dbReference type="ARBA" id="ARBA00023246"/>
    </source>
</evidence>
<dbReference type="Pfam" id="PF00341">
    <property type="entry name" value="PDGF"/>
    <property type="match status" value="1"/>
</dbReference>
<keyword evidence="4" id="KW-0497">Mitogen</keyword>
<keyword evidence="3 10" id="KW-0339">Growth factor</keyword>
<dbReference type="GO" id="GO:0051781">
    <property type="term" value="P:positive regulation of cell division"/>
    <property type="evidence" value="ECO:0007669"/>
    <property type="project" value="UniProtKB-KW"/>
</dbReference>
<dbReference type="InterPro" id="IPR000072">
    <property type="entry name" value="PDGF/VEGF_dom"/>
</dbReference>
<dbReference type="Gene3D" id="2.10.90.10">
    <property type="entry name" value="Cystine-knot cytokines"/>
    <property type="match status" value="1"/>
</dbReference>
<dbReference type="GO" id="GO:0005615">
    <property type="term" value="C:extracellular space"/>
    <property type="evidence" value="ECO:0007669"/>
    <property type="project" value="TreeGrafter"/>
</dbReference>
<sequence>MQKPSESPASNVTDFLYHADYRNTASFRQPPSSISLFLLLKLTFSPSLHPPLPLCPLSCVLHKCCQMRRRRRGSADPLPAAVVELVKSGSVSSFQDLQFLLFSESIEFEPDSQHDNDTSNRLPRSLLDAQPAQQAICKVRTEVIEVTRSMLDRSNANFLLWPPCVEVQRCSGCCNTKSLQCVPVLTHTRYLQVMKIQYVNKQPLYDKAVVSVLDHVECRCQPAPRPAQRRKSSGHKQEGRERSGKPRPKDELHRRDELKHNQRISLEDLLSHSWLPKERFSEPGFGRDGWALNETQYRGGKGHHRHPGDGRRHGKMNDTATTAPLPNHTEQEETDLSLRNITQLQSLSNANQSITNQTSDFTMTALELTNQTFMQQSNLTQENEQLQTTNQTDQLAFNATGAANQNQGDVFVSVEESGQKVRGETMSIEVKEEEREQRQMDKKAKEEEMEELLLMHKILDEEKHKHLLKVQQKNIQPDEKLQQLHHKQHTYTTTQRTGKITKHLNEIVLFIHLSSMKRK</sequence>
<comment type="function">
    <text evidence="8">Growth factor that plays an essential role in the regulation of embryonic development, cell proliferation, cell migration, survival and chemotaxis. Potent mitogen for cells of mesenchymal origin. Required for normal proliferation and recruitment of pericytes and vascular smooth muscle cells in the central nervous system, skin, lung, heart and placenta. Required for normal blood vessel development, and for normal development of kidney glomeruli. Plays an important role in wound healing. Signaling is modulated by the formation of heterodimers with PDGFA.</text>
</comment>
<evidence type="ECO:0000313" key="15">
    <source>
        <dbReference type="Proteomes" id="UP000694427"/>
    </source>
</evidence>
<proteinExistence type="inferred from homology"/>
<evidence type="ECO:0000256" key="2">
    <source>
        <dbReference type="ARBA" id="ARBA00018117"/>
    </source>
</evidence>
<feature type="compositionally biased region" description="Basic and acidic residues" evidence="12">
    <location>
        <begin position="235"/>
        <end position="259"/>
    </location>
</feature>
<comment type="subunit">
    <text evidence="9">Antiparallel homodimer; disulfide-linked. Antiparallel heterodimer with PDGFA; disulfide-linked. The PDGFB homodimer interacts with PDGFRA and PDGFRB homodimers, and with heterodimers formed by PDGFRA and PDGFRB. The heterodimer composed of PDGFA and PDGFB interacts with PDGFRB homodimers, and with heterodimers formed by PDGFRA and PDGFRB. Interacts with XLKD1. Interacts with LRP1. Interacts with SORL1 (via the N-terminal ectodomain). Interacts with CD82; this interaction inhibits PDGFB-mediated signaling pathway.</text>
</comment>
<dbReference type="GO" id="GO:0048008">
    <property type="term" value="P:platelet-derived growth factor receptor signaling pathway"/>
    <property type="evidence" value="ECO:0007669"/>
    <property type="project" value="TreeGrafter"/>
</dbReference>
<evidence type="ECO:0000256" key="6">
    <source>
        <dbReference type="ARBA" id="ARBA00032481"/>
    </source>
</evidence>
<evidence type="ECO:0000259" key="13">
    <source>
        <dbReference type="PROSITE" id="PS50278"/>
    </source>
</evidence>
<dbReference type="PANTHER" id="PTHR11633:SF2">
    <property type="entry name" value="PLATELET-DERIVED GROWTH FACTOR SUBUNIT B"/>
    <property type="match status" value="1"/>
</dbReference>
<dbReference type="AlphaFoldDB" id="A0A8C1MQH4"/>
<evidence type="ECO:0000256" key="7">
    <source>
        <dbReference type="ARBA" id="ARBA00032702"/>
    </source>
</evidence>
<reference evidence="14" key="2">
    <citation type="submission" date="2025-09" db="UniProtKB">
        <authorList>
            <consortium name="Ensembl"/>
        </authorList>
    </citation>
    <scope>IDENTIFICATION</scope>
</reference>
<protein>
    <recommendedName>
        <fullName evidence="2">Platelet-derived growth factor subunit B</fullName>
    </recommendedName>
    <alternativeName>
        <fullName evidence="5">PDGF-2</fullName>
    </alternativeName>
    <alternativeName>
        <fullName evidence="6">Platelet-derived growth factor B chain</fullName>
    </alternativeName>
    <alternativeName>
        <fullName evidence="7">Platelet-derived growth factor beta polypeptide</fullName>
    </alternativeName>
</protein>
<keyword evidence="15" id="KW-1185">Reference proteome</keyword>
<dbReference type="GO" id="GO:0016020">
    <property type="term" value="C:membrane"/>
    <property type="evidence" value="ECO:0007669"/>
    <property type="project" value="InterPro"/>
</dbReference>
<dbReference type="GO" id="GO:0005161">
    <property type="term" value="F:platelet-derived growth factor receptor binding"/>
    <property type="evidence" value="ECO:0007669"/>
    <property type="project" value="TreeGrafter"/>
</dbReference>
<name>A0A8C1MQH4_CYPCA</name>